<sequence length="1281" mass="141988">MTNPIVKALEHGAAKLGKALGKDAGKAVQDLYHGTGHRLKQVATNHAENDAKHAAEIGKLMKGGEKDLKAPHTGPGTPLNSTGRKGAKGPGREQTDSSHPNNSTRPSDTVNSGKSDPVDMASGRMFLPQRDIALEGTLPLDFTRRVESGYRAGHWFGPSWSSTADQRLEIDDQGIIFVAEDGLLLSYPHPETGQEVLPFRGPQWPLTRTEQGDWALQRPDTGHTRYFLQAAHDAGLALLDEISDRNGNQITFDYDDRTGAPVAIRHGAGHHLLLTTEDDRITALHLAGAAPDGGDQLIRQYQYTDGHLTTVTGADGQPLSFGYDSRGRVTSWTDSNRHRYEYQYDDQDRCVVEGGEEGHVSLRFTYGAADLTTGLRVTTAADAEGNATRYTVNERLQIVAETDSLGNTISTEHDSHDRITAVTDALGRRTTFEHDEHGRTTAIHRPDGTRTTVAYSDLHLPVEVTAPDGAVWRQEYDARGNRTAIVDPTGATTRYAYDSRGHLAAVTDALGQVTQLTSDAAGRVLSSVDPTGARTSCQRDPFGRVTALTDPLGVTTRLVWTASGRLAARVHPDSSEETWTYDGEDNCTSYTDQAGHTTRYEWTHFDVLAARIAPDGARYTYTHDAHLRLTEVTDPRGLRWTYEYDPAGRLVGETDFDGRALRYAHDAAGQLVSRSNGLGQITSFERDALGRITLKHTEDEAVEFRYDPAGHLLRAAGRESTVTYERDQLGRVVAEECDGRTVSSAYDALGRRIRRTTPSGAVSTWTYDAAGNRTEMSASGHAFTFDFDHAGQETARHFGDAITLTQGWDPRGRMTAQTLTGRGRQLQARTYAYGRDDHLTATTDQLNGDRAYELDAGGRVIAVQAQGWSERYAYDEAGNQTAGQWPDRHPGKDAQGERTYDRNRLITAGRIRYSYDAQGRITTRVKNRLSRKPDVWSYEWDSQDRLTSVVTPGGSRWRYRYDPLGRRTAKERLGADGCTVLQRTDFTWDGSTLVEETQHVAGRPDTVTLTWDYDGQGPIAQSEQKSPAGTAPQEEIDRRFYAIVTDLVGAPRELVDETGDIAWRARSTLWGATTWRNEDTAYTPIRFPGQYFDAETQLHYNLHRYYDPETARYIAPDPLGLAPAPNPATYVHNPHTWADPLGLSPDYITVYRKQTDHPGSQRIKIGPNGEVTLQGKQSLYVNMSDDIKHTTEYRSGQSRPDEIVAFDMPKSYLEKVRETAVPQGAPDDWEGTKQDWKKFKSDKPEISDPTKGPDLYGIPAKLLDEFMGKVKPNSGRMIKTM</sequence>
<dbReference type="InterPro" id="IPR045351">
    <property type="entry name" value="DUF6531"/>
</dbReference>
<evidence type="ECO:0000313" key="6">
    <source>
        <dbReference type="Proteomes" id="UP000288351"/>
    </source>
</evidence>
<name>A0A401QRX9_STRNR</name>
<feature type="compositionally biased region" description="Polar residues" evidence="2">
    <location>
        <begin position="97"/>
        <end position="114"/>
    </location>
</feature>
<comment type="caution">
    <text evidence="5">The sequence shown here is derived from an EMBL/GenBank/DDBJ whole genome shotgun (WGS) entry which is preliminary data.</text>
</comment>
<dbReference type="Pfam" id="PF25023">
    <property type="entry name" value="TEN_YD-shell"/>
    <property type="match status" value="1"/>
</dbReference>
<keyword evidence="1" id="KW-0677">Repeat</keyword>
<feature type="region of interest" description="Disordered" evidence="2">
    <location>
        <begin position="64"/>
        <end position="121"/>
    </location>
</feature>
<reference evidence="5 6" key="1">
    <citation type="journal article" date="2019" name="Microbiol. Resour. Announc.">
        <title>Draft Genome Sequence of the Most Traditional epsilon-Poly-l-Lysine Producer, Streptomyces albulus NBRC14147.</title>
        <authorList>
            <person name="Yamanaka K."/>
            <person name="Hamano Y."/>
        </authorList>
    </citation>
    <scope>NUCLEOTIDE SEQUENCE [LARGE SCALE GENOMIC DNA]</scope>
    <source>
        <strain evidence="5 6">NBRC 14147</strain>
    </source>
</reference>
<feature type="compositionally biased region" description="Basic and acidic residues" evidence="2">
    <location>
        <begin position="886"/>
        <end position="898"/>
    </location>
</feature>
<dbReference type="InterPro" id="IPR022385">
    <property type="entry name" value="Rhs_assc_core"/>
</dbReference>
<feature type="domain" description="Teneurin-like YD-shell" evidence="4">
    <location>
        <begin position="849"/>
        <end position="1117"/>
    </location>
</feature>
<evidence type="ECO:0000259" key="3">
    <source>
        <dbReference type="Pfam" id="PF20148"/>
    </source>
</evidence>
<dbReference type="InterPro" id="IPR056823">
    <property type="entry name" value="TEN-like_YD-shell"/>
</dbReference>
<dbReference type="EMBL" id="BHXC01000006">
    <property type="protein sequence ID" value="GCB88161.1"/>
    <property type="molecule type" value="Genomic_DNA"/>
</dbReference>
<proteinExistence type="predicted"/>
<dbReference type="PANTHER" id="PTHR32305">
    <property type="match status" value="1"/>
</dbReference>
<evidence type="ECO:0000259" key="4">
    <source>
        <dbReference type="Pfam" id="PF25023"/>
    </source>
</evidence>
<dbReference type="Proteomes" id="UP000288351">
    <property type="component" value="Unassembled WGS sequence"/>
</dbReference>
<organism evidence="5 6">
    <name type="scientific">Streptomyces noursei</name>
    <name type="common">Streptomyces albulus</name>
    <dbReference type="NCBI Taxonomy" id="1971"/>
    <lineage>
        <taxon>Bacteria</taxon>
        <taxon>Bacillati</taxon>
        <taxon>Actinomycetota</taxon>
        <taxon>Actinomycetes</taxon>
        <taxon>Kitasatosporales</taxon>
        <taxon>Streptomycetaceae</taxon>
        <taxon>Streptomyces</taxon>
    </lineage>
</organism>
<dbReference type="InterPro" id="IPR031325">
    <property type="entry name" value="RHS_repeat"/>
</dbReference>
<dbReference type="InterPro" id="IPR006530">
    <property type="entry name" value="YD"/>
</dbReference>
<dbReference type="NCBIfam" id="TIGR01643">
    <property type="entry name" value="YD_repeat_2x"/>
    <property type="match status" value="11"/>
</dbReference>
<evidence type="ECO:0000256" key="2">
    <source>
        <dbReference type="SAM" id="MobiDB-lite"/>
    </source>
</evidence>
<dbReference type="RefSeq" id="WP_016571127.1">
    <property type="nucleotide sequence ID" value="NZ_BHXC01000006.1"/>
</dbReference>
<dbReference type="PANTHER" id="PTHR32305:SF15">
    <property type="entry name" value="PROTEIN RHSA-RELATED"/>
    <property type="match status" value="1"/>
</dbReference>
<feature type="domain" description="DUF6531" evidence="3">
    <location>
        <begin position="116"/>
        <end position="187"/>
    </location>
</feature>
<dbReference type="Pfam" id="PF20148">
    <property type="entry name" value="DUF6531"/>
    <property type="match status" value="1"/>
</dbReference>
<evidence type="ECO:0000256" key="1">
    <source>
        <dbReference type="ARBA" id="ARBA00022737"/>
    </source>
</evidence>
<feature type="region of interest" description="Disordered" evidence="2">
    <location>
        <begin position="879"/>
        <end position="898"/>
    </location>
</feature>
<dbReference type="Pfam" id="PF05593">
    <property type="entry name" value="RHS_repeat"/>
    <property type="match status" value="7"/>
</dbReference>
<accession>A0A401QRX9</accession>
<protein>
    <submittedName>
        <fullName evidence="5">Type IV secretion protein Rhs</fullName>
    </submittedName>
</protein>
<gene>
    <name evidence="5" type="ORF">SALB_00830</name>
</gene>
<evidence type="ECO:0000313" key="5">
    <source>
        <dbReference type="EMBL" id="GCB88161.1"/>
    </source>
</evidence>
<dbReference type="InterPro" id="IPR050708">
    <property type="entry name" value="T6SS_VgrG/RHS"/>
</dbReference>
<dbReference type="Gene3D" id="2.180.10.10">
    <property type="entry name" value="RHS repeat-associated core"/>
    <property type="match status" value="4"/>
</dbReference>
<dbReference type="NCBIfam" id="TIGR03696">
    <property type="entry name" value="Rhs_assc_core"/>
    <property type="match status" value="1"/>
</dbReference>